<evidence type="ECO:0000256" key="2">
    <source>
        <dbReference type="ARBA" id="ARBA00022679"/>
    </source>
</evidence>
<evidence type="ECO:0000313" key="5">
    <source>
        <dbReference type="EMBL" id="MDN4163305.1"/>
    </source>
</evidence>
<name>A0ABT8EYN5_9ACTN</name>
<proteinExistence type="predicted"/>
<dbReference type="Proteomes" id="UP001168537">
    <property type="component" value="Unassembled WGS sequence"/>
</dbReference>
<dbReference type="RefSeq" id="WP_300962585.1">
    <property type="nucleotide sequence ID" value="NZ_JAUHJR010000011.1"/>
</dbReference>
<evidence type="ECO:0000313" key="6">
    <source>
        <dbReference type="Proteomes" id="UP001168537"/>
    </source>
</evidence>
<protein>
    <submittedName>
        <fullName evidence="5">Glycosyltransferase family 4 protein</fullName>
    </submittedName>
</protein>
<gene>
    <name evidence="5" type="ORF">QWY29_18180</name>
</gene>
<reference evidence="5" key="1">
    <citation type="submission" date="2023-06" db="EMBL/GenBank/DDBJ databases">
        <title>Draft genome sequence of Nocardioides sp. SOB72.</title>
        <authorList>
            <person name="Zhang G."/>
        </authorList>
    </citation>
    <scope>NUCLEOTIDE SEQUENCE</scope>
    <source>
        <strain evidence="5">SOB72</strain>
    </source>
</reference>
<dbReference type="InterPro" id="IPR050194">
    <property type="entry name" value="Glycosyltransferase_grp1"/>
</dbReference>
<dbReference type="EMBL" id="JAUHJR010000011">
    <property type="protein sequence ID" value="MDN4163305.1"/>
    <property type="molecule type" value="Genomic_DNA"/>
</dbReference>
<dbReference type="PANTHER" id="PTHR45947">
    <property type="entry name" value="SULFOQUINOVOSYL TRANSFERASE SQD2"/>
    <property type="match status" value="1"/>
</dbReference>
<dbReference type="Pfam" id="PF13579">
    <property type="entry name" value="Glyco_trans_4_4"/>
    <property type="match status" value="1"/>
</dbReference>
<feature type="region of interest" description="Disordered" evidence="3">
    <location>
        <begin position="390"/>
        <end position="410"/>
    </location>
</feature>
<dbReference type="Pfam" id="PF13692">
    <property type="entry name" value="Glyco_trans_1_4"/>
    <property type="match status" value="1"/>
</dbReference>
<dbReference type="CDD" id="cd03794">
    <property type="entry name" value="GT4_WbuB-like"/>
    <property type="match status" value="1"/>
</dbReference>
<comment type="caution">
    <text evidence="5">The sequence shown here is derived from an EMBL/GenBank/DDBJ whole genome shotgun (WGS) entry which is preliminary data.</text>
</comment>
<evidence type="ECO:0000256" key="3">
    <source>
        <dbReference type="SAM" id="MobiDB-lite"/>
    </source>
</evidence>
<organism evidence="5 6">
    <name type="scientific">Nocardioides abyssi</name>
    <dbReference type="NCBI Taxonomy" id="3058370"/>
    <lineage>
        <taxon>Bacteria</taxon>
        <taxon>Bacillati</taxon>
        <taxon>Actinomycetota</taxon>
        <taxon>Actinomycetes</taxon>
        <taxon>Propionibacteriales</taxon>
        <taxon>Nocardioidaceae</taxon>
        <taxon>Nocardioides</taxon>
    </lineage>
</organism>
<dbReference type="SUPFAM" id="SSF53756">
    <property type="entry name" value="UDP-Glycosyltransferase/glycogen phosphorylase"/>
    <property type="match status" value="1"/>
</dbReference>
<evidence type="ECO:0000259" key="4">
    <source>
        <dbReference type="Pfam" id="PF13579"/>
    </source>
</evidence>
<sequence>MPESIVHGLKGQGLEMDVLTGVPNYPSGRVADGYSAKRASVEDRQGVRVRRTPLFPSHNSSPMKRMANYLSWAVSSTLWGQGALRRSDAALVYSSPATAALPAMVSRVLWRKPYVLLLQDVWPDSIFASGFLGGRSSRAVFKLVDGFVRRTYAMADHIAVISPGMVDLLVDRGVSRNKVTVVYNWLPESEPVEVVGREPIREELGLPGGTRLFLYAGNHGRAQALEGLIDAFTDPATAPAHLVLLGDGVSKPDLVRRSADSSRIHFLDPVPYPEAIRIGAEADVHVVALADEPLFAVTMPSKLQSALASGSPALVVAPGDSADIVTKHGAGFAARPGDAASIASAVNEFNALDHTSLSAMGARGREAYERLMARDIGAGRLAELLRRAATRRRTKGADAVTSTDTEKEKP</sequence>
<evidence type="ECO:0000256" key="1">
    <source>
        <dbReference type="ARBA" id="ARBA00022676"/>
    </source>
</evidence>
<accession>A0ABT8EYN5</accession>
<dbReference type="PANTHER" id="PTHR45947:SF3">
    <property type="entry name" value="SULFOQUINOVOSYL TRANSFERASE SQD2"/>
    <property type="match status" value="1"/>
</dbReference>
<keyword evidence="1" id="KW-0328">Glycosyltransferase</keyword>
<keyword evidence="6" id="KW-1185">Reference proteome</keyword>
<keyword evidence="2" id="KW-0808">Transferase</keyword>
<dbReference type="Gene3D" id="3.40.50.2000">
    <property type="entry name" value="Glycogen Phosphorylase B"/>
    <property type="match status" value="2"/>
</dbReference>
<feature type="domain" description="Glycosyltransferase subfamily 4-like N-terminal" evidence="4">
    <location>
        <begin position="4"/>
        <end position="185"/>
    </location>
</feature>
<dbReference type="InterPro" id="IPR028098">
    <property type="entry name" value="Glyco_trans_4-like_N"/>
</dbReference>